<sequence>NSAAAWRTFRAREWQRDLAKAAAPNTRSNGTSSPGVPEIELREDREVIVKVGPNREQIRGLSPKDLVERAERQKTISARQSSGVLAGQASFVAARKLPSGDVAMIANSAAGAEVLRKYPTWLRAFGPGSVIQEPSWGVVAYHIPVRSMKITPETMTDLAAELLRQNNWGEDSGIQYLGWLTRPGERAEGSILIEFTSPVVANRAIITGVEMPKTGHIQSHCSNVFKCGHCAGGHPTWECPVKIAAMNEAKQALAECPTYHLIPLHFRIATRSDKPTNSTSSNTTTGDGMEASIHAPRRQQEEEPSTDSQETVIDPVTAFVETETAPEEPTEITQSKRGPGRPKGSKTRSKVSKPPLIPLACQRSTRYQLASQITTQKDANSKRRRTGEPEDAMDEQPDDNEWFNIQLNPADFPQTNAQQDSHENRLSQFFD</sequence>
<name>A0A1V6NJV9_9EURO</name>
<gene>
    <name evidence="2" type="ORF">PENANT_c416G08912</name>
</gene>
<feature type="compositionally biased region" description="Polar residues" evidence="1">
    <location>
        <begin position="403"/>
        <end position="419"/>
    </location>
</feature>
<proteinExistence type="predicted"/>
<feature type="compositionally biased region" description="Polar residues" evidence="1">
    <location>
        <begin position="362"/>
        <end position="378"/>
    </location>
</feature>
<dbReference type="AlphaFoldDB" id="A0A1V6NJV9"/>
<comment type="caution">
    <text evidence="2">The sequence shown here is derived from an EMBL/GenBank/DDBJ whole genome shotgun (WGS) entry which is preliminary data.</text>
</comment>
<reference evidence="3" key="1">
    <citation type="journal article" date="2017" name="Nat. Microbiol.">
        <title>Global analysis of biosynthetic gene clusters reveals vast potential of secondary metabolite production in Penicillium species.</title>
        <authorList>
            <person name="Nielsen J.C."/>
            <person name="Grijseels S."/>
            <person name="Prigent S."/>
            <person name="Ji B."/>
            <person name="Dainat J."/>
            <person name="Nielsen K.F."/>
            <person name="Frisvad J.C."/>
            <person name="Workman M."/>
            <person name="Nielsen J."/>
        </authorList>
    </citation>
    <scope>NUCLEOTIDE SEQUENCE [LARGE SCALE GENOMIC DNA]</scope>
    <source>
        <strain evidence="3">IBT 31811</strain>
    </source>
</reference>
<feature type="region of interest" description="Disordered" evidence="1">
    <location>
        <begin position="19"/>
        <end position="38"/>
    </location>
</feature>
<feature type="compositionally biased region" description="Polar residues" evidence="1">
    <location>
        <begin position="25"/>
        <end position="34"/>
    </location>
</feature>
<evidence type="ECO:0000256" key="1">
    <source>
        <dbReference type="SAM" id="MobiDB-lite"/>
    </source>
</evidence>
<feature type="compositionally biased region" description="Low complexity" evidence="1">
    <location>
        <begin position="276"/>
        <end position="285"/>
    </location>
</feature>
<protein>
    <submittedName>
        <fullName evidence="2">Uncharacterized protein</fullName>
    </submittedName>
</protein>
<feature type="non-terminal residue" evidence="2">
    <location>
        <position position="431"/>
    </location>
</feature>
<organism evidence="2 3">
    <name type="scientific">Penicillium antarcticum</name>
    <dbReference type="NCBI Taxonomy" id="416450"/>
    <lineage>
        <taxon>Eukaryota</taxon>
        <taxon>Fungi</taxon>
        <taxon>Dikarya</taxon>
        <taxon>Ascomycota</taxon>
        <taxon>Pezizomycotina</taxon>
        <taxon>Eurotiomycetes</taxon>
        <taxon>Eurotiomycetidae</taxon>
        <taxon>Eurotiales</taxon>
        <taxon>Aspergillaceae</taxon>
        <taxon>Penicillium</taxon>
    </lineage>
</organism>
<feature type="compositionally biased region" description="Acidic residues" evidence="1">
    <location>
        <begin position="389"/>
        <end position="401"/>
    </location>
</feature>
<feature type="region of interest" description="Disordered" evidence="1">
    <location>
        <begin position="272"/>
        <end position="431"/>
    </location>
</feature>
<accession>A0A1V6NJV9</accession>
<keyword evidence="3" id="KW-1185">Reference proteome</keyword>
<feature type="compositionally biased region" description="Basic residues" evidence="1">
    <location>
        <begin position="338"/>
        <end position="351"/>
    </location>
</feature>
<evidence type="ECO:0000313" key="3">
    <source>
        <dbReference type="Proteomes" id="UP000191672"/>
    </source>
</evidence>
<dbReference type="Proteomes" id="UP000191672">
    <property type="component" value="Unassembled WGS sequence"/>
</dbReference>
<dbReference type="EMBL" id="MDYN01000416">
    <property type="protein sequence ID" value="OQD64940.1"/>
    <property type="molecule type" value="Genomic_DNA"/>
</dbReference>
<evidence type="ECO:0000313" key="2">
    <source>
        <dbReference type="EMBL" id="OQD64940.1"/>
    </source>
</evidence>
<feature type="non-terminal residue" evidence="2">
    <location>
        <position position="1"/>
    </location>
</feature>